<comment type="caution">
    <text evidence="3">The sequence shown here is derived from an EMBL/GenBank/DDBJ whole genome shotgun (WGS) entry which is preliminary data.</text>
</comment>
<reference evidence="3 4" key="1">
    <citation type="journal article" date="2021" name="Commun. Biol.">
        <title>The genome of Shorea leprosula (Dipterocarpaceae) highlights the ecological relevance of drought in aseasonal tropical rainforests.</title>
        <authorList>
            <person name="Ng K.K.S."/>
            <person name="Kobayashi M.J."/>
            <person name="Fawcett J.A."/>
            <person name="Hatakeyama M."/>
            <person name="Paape T."/>
            <person name="Ng C.H."/>
            <person name="Ang C.C."/>
            <person name="Tnah L.H."/>
            <person name="Lee C.T."/>
            <person name="Nishiyama T."/>
            <person name="Sese J."/>
            <person name="O'Brien M.J."/>
            <person name="Copetti D."/>
            <person name="Mohd Noor M.I."/>
            <person name="Ong R.C."/>
            <person name="Putra M."/>
            <person name="Sireger I.Z."/>
            <person name="Indrioko S."/>
            <person name="Kosugi Y."/>
            <person name="Izuno A."/>
            <person name="Isagi Y."/>
            <person name="Lee S.L."/>
            <person name="Shimizu K.K."/>
        </authorList>
    </citation>
    <scope>NUCLEOTIDE SEQUENCE [LARGE SCALE GENOMIC DNA]</scope>
    <source>
        <strain evidence="3">214</strain>
    </source>
</reference>
<sequence>MKGNYIRQLSSLCLLYDLRVLTCARNQTRGGCLMGRRPLLRTLPSWVLLIRKLPGKMLTLPGPLSSSSRPSSKNGSPPRR</sequence>
<organism evidence="3 4">
    <name type="scientific">Rubroshorea leprosula</name>
    <dbReference type="NCBI Taxonomy" id="152421"/>
    <lineage>
        <taxon>Eukaryota</taxon>
        <taxon>Viridiplantae</taxon>
        <taxon>Streptophyta</taxon>
        <taxon>Embryophyta</taxon>
        <taxon>Tracheophyta</taxon>
        <taxon>Spermatophyta</taxon>
        <taxon>Magnoliopsida</taxon>
        <taxon>eudicotyledons</taxon>
        <taxon>Gunneridae</taxon>
        <taxon>Pentapetalae</taxon>
        <taxon>rosids</taxon>
        <taxon>malvids</taxon>
        <taxon>Malvales</taxon>
        <taxon>Dipterocarpaceae</taxon>
        <taxon>Rubroshorea</taxon>
    </lineage>
</organism>
<gene>
    <name evidence="3" type="ORF">SLEP1_g59769</name>
</gene>
<evidence type="ECO:0000313" key="4">
    <source>
        <dbReference type="Proteomes" id="UP001054252"/>
    </source>
</evidence>
<dbReference type="Proteomes" id="UP001054252">
    <property type="component" value="Unassembled WGS sequence"/>
</dbReference>
<accession>A0AAV5MTA9</accession>
<name>A0AAV5MTA9_9ROSI</name>
<feature type="signal peptide" evidence="2">
    <location>
        <begin position="1"/>
        <end position="24"/>
    </location>
</feature>
<feature type="chain" id="PRO_5043786572" evidence="2">
    <location>
        <begin position="25"/>
        <end position="80"/>
    </location>
</feature>
<proteinExistence type="predicted"/>
<evidence type="ECO:0000256" key="2">
    <source>
        <dbReference type="SAM" id="SignalP"/>
    </source>
</evidence>
<protein>
    <submittedName>
        <fullName evidence="3">Uncharacterized protein</fullName>
    </submittedName>
</protein>
<evidence type="ECO:0000313" key="3">
    <source>
        <dbReference type="EMBL" id="GKV53233.1"/>
    </source>
</evidence>
<feature type="compositionally biased region" description="Low complexity" evidence="1">
    <location>
        <begin position="60"/>
        <end position="80"/>
    </location>
</feature>
<feature type="region of interest" description="Disordered" evidence="1">
    <location>
        <begin position="58"/>
        <end position="80"/>
    </location>
</feature>
<evidence type="ECO:0000256" key="1">
    <source>
        <dbReference type="SAM" id="MobiDB-lite"/>
    </source>
</evidence>
<dbReference type="EMBL" id="BPVZ01001175">
    <property type="protein sequence ID" value="GKV53233.1"/>
    <property type="molecule type" value="Genomic_DNA"/>
</dbReference>
<keyword evidence="2" id="KW-0732">Signal</keyword>
<keyword evidence="4" id="KW-1185">Reference proteome</keyword>
<dbReference type="AlphaFoldDB" id="A0AAV5MTA9"/>